<dbReference type="SMART" id="SM00342">
    <property type="entry name" value="HTH_ARAC"/>
    <property type="match status" value="1"/>
</dbReference>
<keyword evidence="5" id="KW-0812">Transmembrane</keyword>
<dbReference type="InterPro" id="IPR041522">
    <property type="entry name" value="CdaR_GGDEF"/>
</dbReference>
<evidence type="ECO:0000313" key="8">
    <source>
        <dbReference type="Proteomes" id="UP001596047"/>
    </source>
</evidence>
<gene>
    <name evidence="7" type="ORF">ACFPYJ_25135</name>
</gene>
<feature type="domain" description="HTH araC/xylS-type" evidence="6">
    <location>
        <begin position="653"/>
        <end position="752"/>
    </location>
</feature>
<dbReference type="PANTHER" id="PTHR43280:SF2">
    <property type="entry name" value="HTH-TYPE TRANSCRIPTIONAL REGULATOR EXSA"/>
    <property type="match status" value="1"/>
</dbReference>
<dbReference type="PROSITE" id="PS01124">
    <property type="entry name" value="HTH_ARAC_FAMILY_2"/>
    <property type="match status" value="1"/>
</dbReference>
<dbReference type="Proteomes" id="UP001596047">
    <property type="component" value="Unassembled WGS sequence"/>
</dbReference>
<dbReference type="RefSeq" id="WP_379190973.1">
    <property type="nucleotide sequence ID" value="NZ_JBHSOW010000095.1"/>
</dbReference>
<evidence type="ECO:0000313" key="7">
    <source>
        <dbReference type="EMBL" id="MFC5652337.1"/>
    </source>
</evidence>
<evidence type="ECO:0000256" key="5">
    <source>
        <dbReference type="SAM" id="Phobius"/>
    </source>
</evidence>
<keyword evidence="5" id="KW-0472">Membrane</keyword>
<keyword evidence="1" id="KW-0805">Transcription regulation</keyword>
<dbReference type="SUPFAM" id="SSF46689">
    <property type="entry name" value="Homeodomain-like"/>
    <property type="match status" value="2"/>
</dbReference>
<name>A0ABW0W4Z9_9BACL</name>
<evidence type="ECO:0000256" key="4">
    <source>
        <dbReference type="SAM" id="MobiDB-lite"/>
    </source>
</evidence>
<keyword evidence="2" id="KW-0238">DNA-binding</keyword>
<sequence length="769" mass="86391">MKRSYFKSRLFLQYMLSYLIILLVPLVLLTVLIYQSAASNLRTEIERAHLNQLDQARTTVDARMSELSEIASRISYDNRLTSYRVHDAYYSSEAINALGQYKATSSIIGEAFLYFHGDDRIYSTAGMSSLEVFSQRYNFHNWSPQALKQDLNQMKFPTMRPADLVMRNESLEQSLLAYMVPITPNSPNPHGTLLYLIDESEFRGLISSILGNYQGLTYVFDNKGHVLTANQQGESLSTADTQQLFAQPGGIHSQRLNGKTHSVVSVKSELNGWTYVTAMESSQFFSSVSHIRSVILFIFVIVLAAGAIIALMLALRQYFPISDLADFASTKADRLNPGSGGGSASDELAHIRRVLLDSSLKADRQEPYARNHYLLMLLKYGDAKMLPPDLMDAFHIRFDRSRYMVLVIEWEEDYALQEQDDDLAPVSSLVSELTEREFPELSAAVHAVELPEPGRLALIVGFDQAATLTQDEQVQSIVAAIRQSPDEQPPLTLTLGVGTVYDNPDHLNQSYIEACSAFESRLSTGPGSTSYFTQLNDAEDKAFWLPASVLLKLTQSLKQGNFDVAVPTIGESFVYLQSSGASLPLMRCMCFDILNVMLKAASELGITHVNRDIPPLSAFSSLEELENSFLSLASRICSQVESNAKTEELTLMDRIITYIDEHYGDHSLSLESISHEYAISPSHFSRSFKEKFGLNFTQYVWQKREEEVKRQLETTSDPLKDIIQRVGYQDTPNFIRKFKKETGLTPGQYRKQHAESSGAVLADEDLDYD</sequence>
<dbReference type="InterPro" id="IPR009057">
    <property type="entry name" value="Homeodomain-like_sf"/>
</dbReference>
<evidence type="ECO:0000259" key="6">
    <source>
        <dbReference type="PROSITE" id="PS01124"/>
    </source>
</evidence>
<dbReference type="Pfam" id="PF12833">
    <property type="entry name" value="HTH_18"/>
    <property type="match status" value="1"/>
</dbReference>
<dbReference type="PANTHER" id="PTHR43280">
    <property type="entry name" value="ARAC-FAMILY TRANSCRIPTIONAL REGULATOR"/>
    <property type="match status" value="1"/>
</dbReference>
<comment type="caution">
    <text evidence="7">The sequence shown here is derived from an EMBL/GenBank/DDBJ whole genome shotgun (WGS) entry which is preliminary data.</text>
</comment>
<dbReference type="InterPro" id="IPR018060">
    <property type="entry name" value="HTH_AraC"/>
</dbReference>
<evidence type="ECO:0000256" key="3">
    <source>
        <dbReference type="ARBA" id="ARBA00023163"/>
    </source>
</evidence>
<proteinExistence type="predicted"/>
<accession>A0ABW0W4Z9</accession>
<dbReference type="Gene3D" id="1.10.10.60">
    <property type="entry name" value="Homeodomain-like"/>
    <property type="match status" value="2"/>
</dbReference>
<evidence type="ECO:0000256" key="1">
    <source>
        <dbReference type="ARBA" id="ARBA00023015"/>
    </source>
</evidence>
<keyword evidence="8" id="KW-1185">Reference proteome</keyword>
<dbReference type="EMBL" id="JBHSOW010000095">
    <property type="protein sequence ID" value="MFC5652337.1"/>
    <property type="molecule type" value="Genomic_DNA"/>
</dbReference>
<reference evidence="8" key="1">
    <citation type="journal article" date="2019" name="Int. J. Syst. Evol. Microbiol.">
        <title>The Global Catalogue of Microorganisms (GCM) 10K type strain sequencing project: providing services to taxonomists for standard genome sequencing and annotation.</title>
        <authorList>
            <consortium name="The Broad Institute Genomics Platform"/>
            <consortium name="The Broad Institute Genome Sequencing Center for Infectious Disease"/>
            <person name="Wu L."/>
            <person name="Ma J."/>
        </authorList>
    </citation>
    <scope>NUCLEOTIDE SEQUENCE [LARGE SCALE GENOMIC DNA]</scope>
    <source>
        <strain evidence="8">CGMCC 1.3240</strain>
    </source>
</reference>
<dbReference type="Pfam" id="PF17853">
    <property type="entry name" value="GGDEF_2"/>
    <property type="match status" value="1"/>
</dbReference>
<evidence type="ECO:0000256" key="2">
    <source>
        <dbReference type="ARBA" id="ARBA00023125"/>
    </source>
</evidence>
<feature type="transmembrane region" description="Helical" evidence="5">
    <location>
        <begin position="12"/>
        <end position="34"/>
    </location>
</feature>
<feature type="transmembrane region" description="Helical" evidence="5">
    <location>
        <begin position="294"/>
        <end position="315"/>
    </location>
</feature>
<feature type="region of interest" description="Disordered" evidence="4">
    <location>
        <begin position="746"/>
        <end position="769"/>
    </location>
</feature>
<protein>
    <submittedName>
        <fullName evidence="7">Helix-turn-helix domain-containing protein</fullName>
    </submittedName>
</protein>
<organism evidence="7 8">
    <name type="scientific">Paenibacillus solisilvae</name>
    <dbReference type="NCBI Taxonomy" id="2486751"/>
    <lineage>
        <taxon>Bacteria</taxon>
        <taxon>Bacillati</taxon>
        <taxon>Bacillota</taxon>
        <taxon>Bacilli</taxon>
        <taxon>Bacillales</taxon>
        <taxon>Paenibacillaceae</taxon>
        <taxon>Paenibacillus</taxon>
    </lineage>
</organism>
<keyword evidence="3" id="KW-0804">Transcription</keyword>
<keyword evidence="5" id="KW-1133">Transmembrane helix</keyword>